<organism evidence="2 3">
    <name type="scientific">Nonomuraea wenchangensis</name>
    <dbReference type="NCBI Taxonomy" id="568860"/>
    <lineage>
        <taxon>Bacteria</taxon>
        <taxon>Bacillati</taxon>
        <taxon>Actinomycetota</taxon>
        <taxon>Actinomycetes</taxon>
        <taxon>Streptosporangiales</taxon>
        <taxon>Streptosporangiaceae</taxon>
        <taxon>Nonomuraea</taxon>
    </lineage>
</organism>
<protein>
    <submittedName>
        <fullName evidence="2">Uncharacterized protein</fullName>
    </submittedName>
</protein>
<accession>A0A1I0LPQ8</accession>
<dbReference type="AlphaFoldDB" id="A0A1I0LPQ8"/>
<keyword evidence="3" id="KW-1185">Reference proteome</keyword>
<reference evidence="2 3" key="1">
    <citation type="submission" date="2016-10" db="EMBL/GenBank/DDBJ databases">
        <authorList>
            <person name="de Groot N.N."/>
        </authorList>
    </citation>
    <scope>NUCLEOTIDE SEQUENCE [LARGE SCALE GENOMIC DNA]</scope>
    <source>
        <strain evidence="2 3">CGMCC 4.5598</strain>
    </source>
</reference>
<evidence type="ECO:0000313" key="2">
    <source>
        <dbReference type="EMBL" id="SEU43674.1"/>
    </source>
</evidence>
<keyword evidence="1" id="KW-0812">Transmembrane</keyword>
<evidence type="ECO:0000313" key="3">
    <source>
        <dbReference type="Proteomes" id="UP000199361"/>
    </source>
</evidence>
<sequence>MAVHGPSTADTSPSSWPAVARAVVLLTAAIAVLLTAFAWPSVRSSVHDVSIAVAGPAAAVEQIRAALQQGPPTLRSCGLMLPGSAARSPIWRLRYDLRDCDGRAV</sequence>
<gene>
    <name evidence="2" type="ORF">SAMN05421811_12211</name>
</gene>
<feature type="transmembrane region" description="Helical" evidence="1">
    <location>
        <begin position="18"/>
        <end position="39"/>
    </location>
</feature>
<dbReference type="EMBL" id="FOHX01000022">
    <property type="protein sequence ID" value="SEU43674.1"/>
    <property type="molecule type" value="Genomic_DNA"/>
</dbReference>
<keyword evidence="1" id="KW-1133">Transmembrane helix</keyword>
<evidence type="ECO:0000256" key="1">
    <source>
        <dbReference type="SAM" id="Phobius"/>
    </source>
</evidence>
<dbReference type="Proteomes" id="UP000199361">
    <property type="component" value="Unassembled WGS sequence"/>
</dbReference>
<proteinExistence type="predicted"/>
<keyword evidence="1" id="KW-0472">Membrane</keyword>
<name>A0A1I0LPQ8_9ACTN</name>